<gene>
    <name evidence="3" type="ORF">P5673_007230</name>
</gene>
<reference evidence="3" key="1">
    <citation type="journal article" date="2023" name="G3 (Bethesda)">
        <title>Whole genome assembly and annotation of the endangered Caribbean coral Acropora cervicornis.</title>
        <authorList>
            <person name="Selwyn J.D."/>
            <person name="Vollmer S.V."/>
        </authorList>
    </citation>
    <scope>NUCLEOTIDE SEQUENCE</scope>
    <source>
        <strain evidence="3">K2</strain>
    </source>
</reference>
<dbReference type="PANTHER" id="PTHR46791:SF13">
    <property type="entry name" value="CLR5 DOMAIN-CONTAINING PROTEIN"/>
    <property type="match status" value="1"/>
</dbReference>
<dbReference type="EMBL" id="JARQWQ010000012">
    <property type="protein sequence ID" value="KAK2568231.1"/>
    <property type="molecule type" value="Genomic_DNA"/>
</dbReference>
<feature type="region of interest" description="Disordered" evidence="1">
    <location>
        <begin position="123"/>
        <end position="174"/>
    </location>
</feature>
<accession>A0AAD9VBE6</accession>
<name>A0AAD9VBE6_ACRCE</name>
<organism evidence="3 4">
    <name type="scientific">Acropora cervicornis</name>
    <name type="common">Staghorn coral</name>
    <dbReference type="NCBI Taxonomy" id="6130"/>
    <lineage>
        <taxon>Eukaryota</taxon>
        <taxon>Metazoa</taxon>
        <taxon>Cnidaria</taxon>
        <taxon>Anthozoa</taxon>
        <taxon>Hexacorallia</taxon>
        <taxon>Scleractinia</taxon>
        <taxon>Astrocoeniina</taxon>
        <taxon>Acroporidae</taxon>
        <taxon>Acropora</taxon>
    </lineage>
</organism>
<dbReference type="Proteomes" id="UP001249851">
    <property type="component" value="Unassembled WGS sequence"/>
</dbReference>
<evidence type="ECO:0000313" key="3">
    <source>
        <dbReference type="EMBL" id="KAK2568231.1"/>
    </source>
</evidence>
<dbReference type="AlphaFoldDB" id="A0AAD9VBE6"/>
<protein>
    <recommendedName>
        <fullName evidence="2">Integrase core domain-containing protein</fullName>
    </recommendedName>
</protein>
<evidence type="ECO:0000259" key="2">
    <source>
        <dbReference type="Pfam" id="PF24764"/>
    </source>
</evidence>
<comment type="caution">
    <text evidence="3">The sequence shown here is derived from an EMBL/GenBank/DDBJ whole genome shotgun (WGS) entry which is preliminary data.</text>
</comment>
<dbReference type="Pfam" id="PF24764">
    <property type="entry name" value="rva_4"/>
    <property type="match status" value="1"/>
</dbReference>
<dbReference type="PANTHER" id="PTHR46791">
    <property type="entry name" value="EXPRESSED PROTEIN"/>
    <property type="match status" value="1"/>
</dbReference>
<sequence>MSLAVWLGEDRKCSAAVVGLDLLLGLSMIKGAPSIVRADYGTENVKVAGIQRFLRRDGTDSFAGINSFMYGKPVSNQRIEAWWGQLRKNSTDWWINYFKDLRDRAHVHSHLACLKNLGTEELRNSRTEEPKNSGAEELRNSGTQELRNSRTQEVRNSGTQELRSSGTQELKNSG</sequence>
<feature type="domain" description="Integrase core" evidence="2">
    <location>
        <begin position="26"/>
        <end position="110"/>
    </location>
</feature>
<evidence type="ECO:0000256" key="1">
    <source>
        <dbReference type="SAM" id="MobiDB-lite"/>
    </source>
</evidence>
<proteinExistence type="predicted"/>
<evidence type="ECO:0000313" key="4">
    <source>
        <dbReference type="Proteomes" id="UP001249851"/>
    </source>
</evidence>
<keyword evidence="4" id="KW-1185">Reference proteome</keyword>
<dbReference type="InterPro" id="IPR058913">
    <property type="entry name" value="Integrase_dom_put"/>
</dbReference>
<reference evidence="3" key="2">
    <citation type="journal article" date="2023" name="Science">
        <title>Genomic signatures of disease resistance in endangered staghorn corals.</title>
        <authorList>
            <person name="Vollmer S.V."/>
            <person name="Selwyn J.D."/>
            <person name="Despard B.A."/>
            <person name="Roesel C.L."/>
        </authorList>
    </citation>
    <scope>NUCLEOTIDE SEQUENCE</scope>
    <source>
        <strain evidence="3">K2</strain>
    </source>
</reference>
<feature type="compositionally biased region" description="Polar residues" evidence="1">
    <location>
        <begin position="154"/>
        <end position="174"/>
    </location>
</feature>
<feature type="compositionally biased region" description="Basic and acidic residues" evidence="1">
    <location>
        <begin position="123"/>
        <end position="139"/>
    </location>
</feature>